<gene>
    <name evidence="1" type="ORF">SAMN04488029_0096</name>
</gene>
<dbReference type="Proteomes" id="UP000192472">
    <property type="component" value="Unassembled WGS sequence"/>
</dbReference>
<accession>A0A1W2G500</accession>
<reference evidence="1 2" key="1">
    <citation type="submission" date="2017-04" db="EMBL/GenBank/DDBJ databases">
        <authorList>
            <person name="Afonso C.L."/>
            <person name="Miller P.J."/>
            <person name="Scott M.A."/>
            <person name="Spackman E."/>
            <person name="Goraichik I."/>
            <person name="Dimitrov K.M."/>
            <person name="Suarez D.L."/>
            <person name="Swayne D.E."/>
        </authorList>
    </citation>
    <scope>NUCLEOTIDE SEQUENCE [LARGE SCALE GENOMIC DNA]</scope>
    <source>
        <strain evidence="1 2">DSM 26133</strain>
    </source>
</reference>
<dbReference type="AlphaFoldDB" id="A0A1W2G500"/>
<protein>
    <submittedName>
        <fullName evidence="1">Uncharacterized protein</fullName>
    </submittedName>
</protein>
<dbReference type="EMBL" id="FWYF01000001">
    <property type="protein sequence ID" value="SMD31759.1"/>
    <property type="molecule type" value="Genomic_DNA"/>
</dbReference>
<organism evidence="1 2">
    <name type="scientific">Reichenbachiella faecimaris</name>
    <dbReference type="NCBI Taxonomy" id="692418"/>
    <lineage>
        <taxon>Bacteria</taxon>
        <taxon>Pseudomonadati</taxon>
        <taxon>Bacteroidota</taxon>
        <taxon>Cytophagia</taxon>
        <taxon>Cytophagales</taxon>
        <taxon>Reichenbachiellaceae</taxon>
        <taxon>Reichenbachiella</taxon>
    </lineage>
</organism>
<keyword evidence="2" id="KW-1185">Reference proteome</keyword>
<dbReference type="RefSeq" id="WP_139793692.1">
    <property type="nucleotide sequence ID" value="NZ_FWYF01000001.1"/>
</dbReference>
<dbReference type="OrthoDB" id="1036397at2"/>
<evidence type="ECO:0000313" key="1">
    <source>
        <dbReference type="EMBL" id="SMD31759.1"/>
    </source>
</evidence>
<proteinExistence type="predicted"/>
<sequence length="72" mass="8499">MEVLVFRTDIKTRKRMDQFAWVFNQHPYIINWNVDLQDIDKVLRVEASNSLSEDDVIDMVQTFGFSCEALTD</sequence>
<evidence type="ECO:0000313" key="2">
    <source>
        <dbReference type="Proteomes" id="UP000192472"/>
    </source>
</evidence>
<dbReference type="STRING" id="692418.SAMN04488029_0096"/>
<name>A0A1W2G500_REIFA</name>